<comment type="caution">
    <text evidence="1">The sequence shown here is derived from an EMBL/GenBank/DDBJ whole genome shotgun (WGS) entry which is preliminary data.</text>
</comment>
<accession>A0AAI8VLJ7</accession>
<dbReference type="EMBL" id="CAUWAG010000010">
    <property type="protein sequence ID" value="CAJ2507149.1"/>
    <property type="molecule type" value="Genomic_DNA"/>
</dbReference>
<reference evidence="1" key="1">
    <citation type="submission" date="2023-10" db="EMBL/GenBank/DDBJ databases">
        <authorList>
            <person name="Hackl T."/>
        </authorList>
    </citation>
    <scope>NUCLEOTIDE SEQUENCE</scope>
</reference>
<protein>
    <submittedName>
        <fullName evidence="1">Uu.00g083350.m01.CDS01</fullName>
    </submittedName>
</protein>
<name>A0AAI8VLJ7_9PEZI</name>
<sequence length="357" mass="40096">MVKYGDGAVVTAIFLPSDFSTVQIAGLPRDSTADSVRAQLRSYDLETSNLRDIVIFREEHSPSAVIRVKDPEFAKLHKTFKTVWLNFGTYEIANRVGEVFKGDTYKINDQVVKCAPPPPWDAMFRRQKVWTVRLTDVPAEATEADVINSIQSRRDRPRNIEIGEPSYSTDTATSCAKIQSLLTEIGALEWWEMTPDSAGKRMKAKARFQYEDDARTAAQKLNNTALPFHKAARLTVQLVYAAKFRVSALISEAIQSQLRANIKGWKAQHLRFVAYENSNPPKWYRVFKVESEVAKDVVEAKNTISNILAGVIAQVGSSTLWQPSRRSHGALSERLSQAGAQKNVVVLREKAKSQLRL</sequence>
<proteinExistence type="predicted"/>
<gene>
    <name evidence="1" type="ORF">KHLLAP_LOCUS7617</name>
</gene>
<keyword evidence="2" id="KW-1185">Reference proteome</keyword>
<evidence type="ECO:0000313" key="1">
    <source>
        <dbReference type="EMBL" id="CAJ2507149.1"/>
    </source>
</evidence>
<dbReference type="Proteomes" id="UP001295740">
    <property type="component" value="Unassembled WGS sequence"/>
</dbReference>
<evidence type="ECO:0000313" key="2">
    <source>
        <dbReference type="Proteomes" id="UP001295740"/>
    </source>
</evidence>
<organism evidence="1 2">
    <name type="scientific">Anthostomella pinea</name>
    <dbReference type="NCBI Taxonomy" id="933095"/>
    <lineage>
        <taxon>Eukaryota</taxon>
        <taxon>Fungi</taxon>
        <taxon>Dikarya</taxon>
        <taxon>Ascomycota</taxon>
        <taxon>Pezizomycotina</taxon>
        <taxon>Sordariomycetes</taxon>
        <taxon>Xylariomycetidae</taxon>
        <taxon>Xylariales</taxon>
        <taxon>Xylariaceae</taxon>
        <taxon>Anthostomella</taxon>
    </lineage>
</organism>
<dbReference type="AlphaFoldDB" id="A0AAI8VLJ7"/>